<organism evidence="3 4">
    <name type="scientific">Streptococcus massiliensis</name>
    <dbReference type="NCBI Taxonomy" id="313439"/>
    <lineage>
        <taxon>Bacteria</taxon>
        <taxon>Bacillati</taxon>
        <taxon>Bacillota</taxon>
        <taxon>Bacilli</taxon>
        <taxon>Lactobacillales</taxon>
        <taxon>Streptococcaceae</taxon>
        <taxon>Streptococcus</taxon>
    </lineage>
</organism>
<dbReference type="InterPro" id="IPR036699">
    <property type="entry name" value="YehR-like_sf"/>
</dbReference>
<dbReference type="SUPFAM" id="SSF160704">
    <property type="entry name" value="YehR-like"/>
    <property type="match status" value="1"/>
</dbReference>
<keyword evidence="4" id="KW-1185">Reference proteome</keyword>
<feature type="signal peptide" evidence="1">
    <location>
        <begin position="1"/>
        <end position="19"/>
    </location>
</feature>
<feature type="domain" description="SP-0191-like C-terminal" evidence="2">
    <location>
        <begin position="52"/>
        <end position="181"/>
    </location>
</feature>
<sequence>MKKGYILVAISLMFLVACSAKKSAEKNNHSTETLTSAAPVWNKTEEERNQLVTKKIIFPEKEGVTQTQIVTYQGKEWVSLTMEQVQPANDEIKNALAEVGAEETQKALDEALEKDEKYQQAKNLAGFSYKIELTPEQQLKFTTTYDLKKLKLDEMDKLEYFKGSNLRSILEFTPAKYIETREDAGAKIE</sequence>
<evidence type="ECO:0000256" key="1">
    <source>
        <dbReference type="SAM" id="SignalP"/>
    </source>
</evidence>
<dbReference type="RefSeq" id="WP_018371432.1">
    <property type="nucleotide sequence ID" value="NZ_UHFR01000005.1"/>
</dbReference>
<dbReference type="STRING" id="1123307.GCA_000380065_00746"/>
<protein>
    <submittedName>
        <fullName evidence="3">Lipoprotein, putative</fullName>
    </submittedName>
</protein>
<dbReference type="InterPro" id="IPR048787">
    <property type="entry name" value="SP_0191-like_C"/>
</dbReference>
<accession>A0A380KZB3</accession>
<dbReference type="PROSITE" id="PS51257">
    <property type="entry name" value="PROKAR_LIPOPROTEIN"/>
    <property type="match status" value="1"/>
</dbReference>
<keyword evidence="3" id="KW-0449">Lipoprotein</keyword>
<evidence type="ECO:0000313" key="4">
    <source>
        <dbReference type="Proteomes" id="UP000254634"/>
    </source>
</evidence>
<proteinExistence type="predicted"/>
<feature type="chain" id="PRO_5039208691" evidence="1">
    <location>
        <begin position="20"/>
        <end position="189"/>
    </location>
</feature>
<dbReference type="NCBIfam" id="NF041193">
    <property type="entry name" value="lipo_SP0191"/>
    <property type="match status" value="1"/>
</dbReference>
<name>A0A380KZB3_9STRE</name>
<keyword evidence="1" id="KW-0732">Signal</keyword>
<dbReference type="AlphaFoldDB" id="A0A380KZB3"/>
<reference evidence="3" key="1">
    <citation type="submission" date="2018-06" db="EMBL/GenBank/DDBJ databases">
        <authorList>
            <consortium name="Pathogen Informatics"/>
            <person name="Doyle S."/>
        </authorList>
    </citation>
    <scope>NUCLEOTIDE SEQUENCE [LARGE SCALE GENOMIC DNA]</scope>
    <source>
        <strain evidence="3">NCTC13765</strain>
    </source>
</reference>
<dbReference type="EMBL" id="UHFR01000005">
    <property type="protein sequence ID" value="SUN76447.1"/>
    <property type="molecule type" value="Genomic_DNA"/>
</dbReference>
<dbReference type="InterPro" id="IPR047840">
    <property type="entry name" value="SP_0191-like"/>
</dbReference>
<dbReference type="Proteomes" id="UP000254634">
    <property type="component" value="Unassembled WGS sequence"/>
</dbReference>
<gene>
    <name evidence="3" type="ORF">NCTC13765_00937</name>
</gene>
<evidence type="ECO:0000313" key="3">
    <source>
        <dbReference type="EMBL" id="SUN76447.1"/>
    </source>
</evidence>
<evidence type="ECO:0000259" key="2">
    <source>
        <dbReference type="Pfam" id="PF21642"/>
    </source>
</evidence>
<dbReference type="Pfam" id="PF21642">
    <property type="entry name" value="SP_0191-like"/>
    <property type="match status" value="1"/>
</dbReference>
<dbReference type="OrthoDB" id="2234192at2"/>